<evidence type="ECO:0000313" key="10">
    <source>
        <dbReference type="Proteomes" id="UP000036196"/>
    </source>
</evidence>
<dbReference type="Proteomes" id="UP000036196">
    <property type="component" value="Unassembled WGS sequence"/>
</dbReference>
<gene>
    <name evidence="7" type="primary">wecH</name>
    <name evidence="9" type="ORF">ABW06_14830</name>
</gene>
<feature type="transmembrane region" description="Helical" evidence="7">
    <location>
        <begin position="202"/>
        <end position="223"/>
    </location>
</feature>
<feature type="transmembrane region" description="Helical" evidence="7">
    <location>
        <begin position="114"/>
        <end position="134"/>
    </location>
</feature>
<keyword evidence="5 7" id="KW-1133">Transmembrane helix</keyword>
<comment type="similarity">
    <text evidence="2 7">Belongs to the acyltransferase 3 family.</text>
</comment>
<protein>
    <recommendedName>
        <fullName evidence="7">O-acetyltransferase WecH</fullName>
        <ecNumber evidence="7">2.3.1.-</ecNumber>
    </recommendedName>
</protein>
<evidence type="ECO:0000256" key="6">
    <source>
        <dbReference type="ARBA" id="ARBA00023136"/>
    </source>
</evidence>
<keyword evidence="6 7" id="KW-0472">Membrane</keyword>
<comment type="caution">
    <text evidence="9">The sequence shown here is derived from an EMBL/GenBank/DDBJ whole genome shotgun (WGS) entry which is preliminary data.</text>
</comment>
<keyword evidence="3 7" id="KW-1003">Cell membrane</keyword>
<dbReference type="Pfam" id="PF01757">
    <property type="entry name" value="Acyl_transf_3"/>
    <property type="match status" value="1"/>
</dbReference>
<comment type="pathway">
    <text evidence="7">Bacterial outer membrane biogenesis; enterobacterial common antigen biosynthesis.</text>
</comment>
<dbReference type="GO" id="GO:0009246">
    <property type="term" value="P:enterobacterial common antigen biosynthetic process"/>
    <property type="evidence" value="ECO:0007669"/>
    <property type="project" value="UniProtKB-UniRule"/>
</dbReference>
<dbReference type="GO" id="GO:0016413">
    <property type="term" value="F:O-acetyltransferase activity"/>
    <property type="evidence" value="ECO:0007669"/>
    <property type="project" value="InterPro"/>
</dbReference>
<dbReference type="EC" id="2.3.1.-" evidence="7"/>
<dbReference type="STRING" id="61647.LG71_02050"/>
<feature type="transmembrane region" description="Helical" evidence="7">
    <location>
        <begin position="75"/>
        <end position="94"/>
    </location>
</feature>
<dbReference type="InterPro" id="IPR002656">
    <property type="entry name" value="Acyl_transf_3_dom"/>
</dbReference>
<feature type="domain" description="Acyltransferase 3" evidence="8">
    <location>
        <begin position="5"/>
        <end position="318"/>
    </location>
</feature>
<dbReference type="GO" id="GO:0005886">
    <property type="term" value="C:plasma membrane"/>
    <property type="evidence" value="ECO:0007669"/>
    <property type="project" value="UniProtKB-SubCell"/>
</dbReference>
<comment type="subcellular location">
    <subcellularLocation>
        <location evidence="7">Cell inner membrane</location>
        <topology evidence="7">Multi-pass membrane protein</topology>
    </subcellularLocation>
    <subcellularLocation>
        <location evidence="1">Cell membrane</location>
        <topology evidence="1">Multi-pass membrane protein</topology>
    </subcellularLocation>
</comment>
<dbReference type="PANTHER" id="PTHR40074">
    <property type="entry name" value="O-ACETYLTRANSFERASE WECH"/>
    <property type="match status" value="1"/>
</dbReference>
<evidence type="ECO:0000256" key="1">
    <source>
        <dbReference type="ARBA" id="ARBA00004651"/>
    </source>
</evidence>
<evidence type="ECO:0000256" key="4">
    <source>
        <dbReference type="ARBA" id="ARBA00022692"/>
    </source>
</evidence>
<comment type="function">
    <text evidence="7">Responsible for the incorporation of O-acetyl groups into the enterobacterial common antigen (ECA) trisaccharide repeat units.</text>
</comment>
<feature type="transmembrane region" description="Helical" evidence="7">
    <location>
        <begin position="172"/>
        <end position="190"/>
    </location>
</feature>
<evidence type="ECO:0000256" key="5">
    <source>
        <dbReference type="ARBA" id="ARBA00022989"/>
    </source>
</evidence>
<proteinExistence type="inferred from homology"/>
<dbReference type="eggNOG" id="COG3274">
    <property type="taxonomic scope" value="Bacteria"/>
</dbReference>
<keyword evidence="7" id="KW-0012">Acyltransferase</keyword>
<feature type="transmembrane region" description="Helical" evidence="7">
    <location>
        <begin position="7"/>
        <end position="29"/>
    </location>
</feature>
<dbReference type="PATRIC" id="fig|61647.15.peg.1152"/>
<feature type="transmembrane region" description="Helical" evidence="7">
    <location>
        <begin position="275"/>
        <end position="291"/>
    </location>
</feature>
<keyword evidence="7 9" id="KW-0808">Transferase</keyword>
<evidence type="ECO:0000256" key="3">
    <source>
        <dbReference type="ARBA" id="ARBA00022475"/>
    </source>
</evidence>
<reference evidence="9 10" key="1">
    <citation type="submission" date="2015-05" db="EMBL/GenBank/DDBJ databases">
        <title>Genome sequences of Pluralibacter gergoviae.</title>
        <authorList>
            <person name="Greninger A.L."/>
            <person name="Miller S."/>
        </authorList>
    </citation>
    <scope>NUCLEOTIDE SEQUENCE [LARGE SCALE GENOMIC DNA]</scope>
    <source>
        <strain evidence="9 10">JS81F13</strain>
    </source>
</reference>
<keyword evidence="7" id="KW-0997">Cell inner membrane</keyword>
<name>A0A0J5KZ24_PLUGE</name>
<dbReference type="EMBL" id="LDZF01000015">
    <property type="protein sequence ID" value="KMK12766.1"/>
    <property type="molecule type" value="Genomic_DNA"/>
</dbReference>
<organism evidence="9 10">
    <name type="scientific">Pluralibacter gergoviae</name>
    <name type="common">Enterobacter gergoviae</name>
    <dbReference type="NCBI Taxonomy" id="61647"/>
    <lineage>
        <taxon>Bacteria</taxon>
        <taxon>Pseudomonadati</taxon>
        <taxon>Pseudomonadota</taxon>
        <taxon>Gammaproteobacteria</taxon>
        <taxon>Enterobacterales</taxon>
        <taxon>Enterobacteriaceae</taxon>
        <taxon>Pluralibacter</taxon>
    </lineage>
</organism>
<feature type="transmembrane region" description="Helical" evidence="7">
    <location>
        <begin position="235"/>
        <end position="255"/>
    </location>
</feature>
<dbReference type="AlphaFoldDB" id="A0A0J5KZ24"/>
<feature type="transmembrane region" description="Helical" evidence="7">
    <location>
        <begin position="49"/>
        <end position="66"/>
    </location>
</feature>
<dbReference type="InterPro" id="IPR032905">
    <property type="entry name" value="WecH"/>
</dbReference>
<keyword evidence="10" id="KW-1185">Reference proteome</keyword>
<keyword evidence="4 7" id="KW-0812">Transmembrane</keyword>
<dbReference type="HAMAP" id="MF_01949">
    <property type="entry name" value="Acetyltr_WecH"/>
    <property type="match status" value="1"/>
</dbReference>
<feature type="transmembrane region" description="Helical" evidence="7">
    <location>
        <begin position="303"/>
        <end position="321"/>
    </location>
</feature>
<evidence type="ECO:0000313" key="9">
    <source>
        <dbReference type="EMBL" id="KMK12766.1"/>
    </source>
</evidence>
<feature type="transmembrane region" description="Helical" evidence="7">
    <location>
        <begin position="141"/>
        <end position="160"/>
    </location>
</feature>
<dbReference type="UniPathway" id="UPA00566"/>
<accession>A0A0J5KZ24</accession>
<evidence type="ECO:0000259" key="8">
    <source>
        <dbReference type="Pfam" id="PF01757"/>
    </source>
</evidence>
<sequence length="331" mass="37171">MSGKINWITNLRGIACLMVVMIHTTTWYITHPHSISLWNWDVANVLNSASRVSVPLFFMISGYLFFGERSARPRHFLRIALCLLFYSAMALAYITLCTDISPAASLKNLLHRPVFYHLWFFFAIFVIYLLSPLIQVKQVSGWMLLALMAVLGIIANPNTVPLSVGGATLLPVNLYIDGDTFYYVLYGLLGRAIGTMNTDKRWLTLLCAGLFIGAAWGISRGTLHELKWRGNFGDTWYLYAGPLVFICAVALLTLVKNTLNGRELPLLSTISRHSLGIYGFHALIIHALRSGDLTLQRWPLADMAWIFCATLAGSLLLSMLVQRLDRRRLVS</sequence>
<evidence type="ECO:0000256" key="2">
    <source>
        <dbReference type="ARBA" id="ARBA00007400"/>
    </source>
</evidence>
<dbReference type="PANTHER" id="PTHR40074:SF2">
    <property type="entry name" value="O-ACETYLTRANSFERASE WECH"/>
    <property type="match status" value="1"/>
</dbReference>
<dbReference type="RefSeq" id="WP_048279453.1">
    <property type="nucleotide sequence ID" value="NZ_LDZF01000015.1"/>
</dbReference>
<evidence type="ECO:0000256" key="7">
    <source>
        <dbReference type="HAMAP-Rule" id="MF_01949"/>
    </source>
</evidence>